<sequence length="104" mass="10695">MTVRLPAAPPAVPQALHLSRLAQGAPGQWVALPGGGVRITALVGSQAGVPGPGWVVCLGGEAVVDLPLNNFVRLRATESYRVPPGEAWTALPVKAATVLLFIPD</sequence>
<organism evidence="1 2">
    <name type="scientific">Deinococcus ficus</name>
    <dbReference type="NCBI Taxonomy" id="317577"/>
    <lineage>
        <taxon>Bacteria</taxon>
        <taxon>Thermotogati</taxon>
        <taxon>Deinococcota</taxon>
        <taxon>Deinococci</taxon>
        <taxon>Deinococcales</taxon>
        <taxon>Deinococcaceae</taxon>
        <taxon>Deinococcus</taxon>
    </lineage>
</organism>
<dbReference type="Proteomes" id="UP000259030">
    <property type="component" value="Chromosome"/>
</dbReference>
<dbReference type="EMBL" id="CP021081">
    <property type="protein sequence ID" value="ASN81239.1"/>
    <property type="molecule type" value="Genomic_DNA"/>
</dbReference>
<evidence type="ECO:0000313" key="1">
    <source>
        <dbReference type="EMBL" id="ASN81239.1"/>
    </source>
</evidence>
<name>A0A221SX56_9DEIO</name>
<dbReference type="KEGG" id="dfc:DFI_09660"/>
<dbReference type="AlphaFoldDB" id="A0A221SX56"/>
<accession>A0A221SX56</accession>
<protein>
    <submittedName>
        <fullName evidence="1">Uncharacterized protein</fullName>
    </submittedName>
</protein>
<proteinExistence type="predicted"/>
<gene>
    <name evidence="1" type="ORF">DFI_09660</name>
</gene>
<keyword evidence="2" id="KW-1185">Reference proteome</keyword>
<evidence type="ECO:0000313" key="2">
    <source>
        <dbReference type="Proteomes" id="UP000259030"/>
    </source>
</evidence>
<dbReference type="STRING" id="317577.GCA_000419625_01981"/>
<reference evidence="1 2" key="1">
    <citation type="submission" date="2017-05" db="EMBL/GenBank/DDBJ databases">
        <title>The complete genome sequence of Deinococcus ficus isolated from the rhizosphere of the Ficus religiosa L. in Taiwan.</title>
        <authorList>
            <person name="Wu K.-M."/>
            <person name="Liao T.-L."/>
            <person name="Liu Y.-M."/>
            <person name="Young C.-C."/>
            <person name="Tsai S.-F."/>
        </authorList>
    </citation>
    <scope>NUCLEOTIDE SEQUENCE [LARGE SCALE GENOMIC DNA]</scope>
    <source>
        <strain evidence="1 2">CC-FR2-10</strain>
    </source>
</reference>
<dbReference type="RefSeq" id="WP_043778027.1">
    <property type="nucleotide sequence ID" value="NZ_CP021081.1"/>
</dbReference>